<reference evidence="1 2" key="1">
    <citation type="submission" date="2016-10" db="EMBL/GenBank/DDBJ databases">
        <authorList>
            <person name="de Groot N.N."/>
        </authorList>
    </citation>
    <scope>NUCLEOTIDE SEQUENCE [LARGE SCALE GENOMIC DNA]</scope>
    <source>
        <strain evidence="1 2">AR67</strain>
    </source>
</reference>
<gene>
    <name evidence="1" type="ORF">SAMN02910406_03461</name>
</gene>
<dbReference type="RefSeq" id="WP_074963226.1">
    <property type="nucleotide sequence ID" value="NZ_FOKQ01000051.1"/>
</dbReference>
<sequence>MSRNLFFKKLARFVRRLSCLFLSDRKFLERKYKKKKGELPDLDNPKNFSEKLLYLMLHYRNPLESLCADKLYVNEYLNALGYGHTMKKILAVYNNADEIDFDALPEEFFIKVNHVSGNNMIVNKKTNPDYNKIRSFFSEVLKINYYYVDREPQYRSIRPVIICEECLRDKTGCLPTDYKFYCFNGEPLYYMVSYGEFEHKVQNHKFDMSGKSIDFHFKKKETIDAASVILPNNFDEMVEMVNKLCKPFPHVRVDLYNIDGRIIFGELTFYSNGGIVDIFDKDYDKEIGSWIDLNKYKRDMI</sequence>
<dbReference type="InterPro" id="IPR029465">
    <property type="entry name" value="ATPgrasp_TupA"/>
</dbReference>
<dbReference type="AlphaFoldDB" id="A0A1I1QPD4"/>
<evidence type="ECO:0000313" key="2">
    <source>
        <dbReference type="Proteomes" id="UP000182192"/>
    </source>
</evidence>
<accession>A0A1I1QPD4</accession>
<dbReference type="Proteomes" id="UP000182192">
    <property type="component" value="Unassembled WGS sequence"/>
</dbReference>
<proteinExistence type="predicted"/>
<evidence type="ECO:0000313" key="1">
    <source>
        <dbReference type="EMBL" id="SFD23909.1"/>
    </source>
</evidence>
<dbReference type="Pfam" id="PF14305">
    <property type="entry name" value="ATPgrasp_TupA"/>
    <property type="match status" value="1"/>
</dbReference>
<organism evidence="1 2">
    <name type="scientific">Ruminococcus albus</name>
    <dbReference type="NCBI Taxonomy" id="1264"/>
    <lineage>
        <taxon>Bacteria</taxon>
        <taxon>Bacillati</taxon>
        <taxon>Bacillota</taxon>
        <taxon>Clostridia</taxon>
        <taxon>Eubacteriales</taxon>
        <taxon>Oscillospiraceae</taxon>
        <taxon>Ruminococcus</taxon>
    </lineage>
</organism>
<name>A0A1I1QPD4_RUMAL</name>
<protein>
    <submittedName>
        <fullName evidence="1">TupA-like ATPgrasp</fullName>
    </submittedName>
</protein>
<dbReference type="EMBL" id="FOKQ01000051">
    <property type="protein sequence ID" value="SFD23909.1"/>
    <property type="molecule type" value="Genomic_DNA"/>
</dbReference>